<reference evidence="1 2" key="1">
    <citation type="submission" date="2014-07" db="EMBL/GenBank/DDBJ databases">
        <authorList>
            <person name="McCorrison J."/>
            <person name="Sanka R."/>
            <person name="Torralba M."/>
            <person name="Gillis M."/>
            <person name="Haft D.H."/>
            <person name="Methe B."/>
            <person name="Sutton G."/>
            <person name="Nelson K.E."/>
        </authorList>
    </citation>
    <scope>NUCLEOTIDE SEQUENCE [LARGE SCALE GENOMIC DNA]</scope>
    <source>
        <strain evidence="1 2">DNF00040</strain>
    </source>
</reference>
<dbReference type="AlphaFoldDB" id="A0A096B072"/>
<gene>
    <name evidence="1" type="ORF">HMPREF2130_10340</name>
</gene>
<dbReference type="Proteomes" id="UP000029629">
    <property type="component" value="Unassembled WGS sequence"/>
</dbReference>
<organism evidence="1 2">
    <name type="scientific">Oligella urethralis DNF00040</name>
    <dbReference type="NCBI Taxonomy" id="1401065"/>
    <lineage>
        <taxon>Bacteria</taxon>
        <taxon>Pseudomonadati</taxon>
        <taxon>Pseudomonadota</taxon>
        <taxon>Betaproteobacteria</taxon>
        <taxon>Burkholderiales</taxon>
        <taxon>Alcaligenaceae</taxon>
        <taxon>Oligella</taxon>
    </lineage>
</organism>
<sequence length="109" mass="13438">MLSKTEYNHYLRNRSLFQRLRDWILAKYGYINVHTLDFARDVSKRLDEHREVMEAIKTNTTLFETHPWHFWHMKTTDDYLQIIYLLRHGVSWSTHVSKYRQDVREPITK</sequence>
<protein>
    <submittedName>
        <fullName evidence="1">Uncharacterized protein</fullName>
    </submittedName>
</protein>
<dbReference type="EMBL" id="JRNI01000071">
    <property type="protein sequence ID" value="KGF26674.1"/>
    <property type="molecule type" value="Genomic_DNA"/>
</dbReference>
<keyword evidence="2" id="KW-1185">Reference proteome</keyword>
<proteinExistence type="predicted"/>
<accession>A0A096B072</accession>
<evidence type="ECO:0000313" key="2">
    <source>
        <dbReference type="Proteomes" id="UP000029629"/>
    </source>
</evidence>
<name>A0A096B072_9BURK</name>
<comment type="caution">
    <text evidence="1">The sequence shown here is derived from an EMBL/GenBank/DDBJ whole genome shotgun (WGS) entry which is preliminary data.</text>
</comment>
<evidence type="ECO:0000313" key="1">
    <source>
        <dbReference type="EMBL" id="KGF26674.1"/>
    </source>
</evidence>